<sequence length="138" mass="15346">MQGFGAAARTQRVKKGGPLGVLLVVDTAPLLLRMREVVEGMPSLRLAGAFRTDDQLQEWAMWDREGFHFAFVDMGLAEGRWGEAVRKLQSQPRAGSIVALGPHLWKEVREANAAMGVYHLLEKGDIAAFRGFLEEQVR</sequence>
<dbReference type="Proteomes" id="UP000806285">
    <property type="component" value="Unassembled WGS sequence"/>
</dbReference>
<evidence type="ECO:0008006" key="3">
    <source>
        <dbReference type="Google" id="ProtNLM"/>
    </source>
</evidence>
<proteinExistence type="predicted"/>
<evidence type="ECO:0000313" key="2">
    <source>
        <dbReference type="Proteomes" id="UP000806285"/>
    </source>
</evidence>
<protein>
    <recommendedName>
        <fullName evidence="3">Response regulatory domain-containing protein</fullName>
    </recommendedName>
</protein>
<reference evidence="1 2" key="1">
    <citation type="submission" date="2020-10" db="EMBL/GenBank/DDBJ databases">
        <title>Ramlibacter sp. HM2 16S ribosomal RNA gene Genome sequencing and assembly.</title>
        <authorList>
            <person name="Kang M."/>
        </authorList>
    </citation>
    <scope>NUCLEOTIDE SEQUENCE [LARGE SCALE GENOMIC DNA]</scope>
    <source>
        <strain evidence="1 2">HM2</strain>
    </source>
</reference>
<evidence type="ECO:0000313" key="1">
    <source>
        <dbReference type="EMBL" id="MBE7366922.1"/>
    </source>
</evidence>
<comment type="caution">
    <text evidence="1">The sequence shown here is derived from an EMBL/GenBank/DDBJ whole genome shotgun (WGS) entry which is preliminary data.</text>
</comment>
<dbReference type="EMBL" id="JADDIV010000002">
    <property type="protein sequence ID" value="MBE7366922.1"/>
    <property type="molecule type" value="Genomic_DNA"/>
</dbReference>
<accession>A0ABR9S0V1</accession>
<keyword evidence="2" id="KW-1185">Reference proteome</keyword>
<dbReference type="RefSeq" id="WP_193675569.1">
    <property type="nucleotide sequence ID" value="NZ_JADDIV010000002.1"/>
</dbReference>
<name>A0ABR9S0V1_9BURK</name>
<gene>
    <name evidence="1" type="ORF">IM787_05025</name>
</gene>
<organism evidence="1 2">
    <name type="scientific">Ramlibacter pallidus</name>
    <dbReference type="NCBI Taxonomy" id="2780087"/>
    <lineage>
        <taxon>Bacteria</taxon>
        <taxon>Pseudomonadati</taxon>
        <taxon>Pseudomonadota</taxon>
        <taxon>Betaproteobacteria</taxon>
        <taxon>Burkholderiales</taxon>
        <taxon>Comamonadaceae</taxon>
        <taxon>Ramlibacter</taxon>
    </lineage>
</organism>